<name>A0A023B034_GRENI</name>
<organism evidence="2 3">
    <name type="scientific">Gregarina niphandrodes</name>
    <name type="common">Septate eugregarine</name>
    <dbReference type="NCBI Taxonomy" id="110365"/>
    <lineage>
        <taxon>Eukaryota</taxon>
        <taxon>Sar</taxon>
        <taxon>Alveolata</taxon>
        <taxon>Apicomplexa</taxon>
        <taxon>Conoidasida</taxon>
        <taxon>Gregarinasina</taxon>
        <taxon>Eugregarinorida</taxon>
        <taxon>Gregarinidae</taxon>
        <taxon>Gregarina</taxon>
    </lineage>
</organism>
<evidence type="ECO:0000256" key="1">
    <source>
        <dbReference type="SAM" id="MobiDB-lite"/>
    </source>
</evidence>
<feature type="region of interest" description="Disordered" evidence="1">
    <location>
        <begin position="83"/>
        <end position="105"/>
    </location>
</feature>
<dbReference type="RefSeq" id="XP_011132639.1">
    <property type="nucleotide sequence ID" value="XM_011134337.1"/>
</dbReference>
<evidence type="ECO:0000313" key="2">
    <source>
        <dbReference type="EMBL" id="EZG44855.1"/>
    </source>
</evidence>
<dbReference type="AlphaFoldDB" id="A0A023B034"/>
<feature type="compositionally biased region" description="Acidic residues" evidence="1">
    <location>
        <begin position="231"/>
        <end position="255"/>
    </location>
</feature>
<evidence type="ECO:0000313" key="3">
    <source>
        <dbReference type="Proteomes" id="UP000019763"/>
    </source>
</evidence>
<sequence>MKPEGVLTGLAKLRQAVTGGKARAISGAVEELGIEGAPSFAACSVDEKTNLRDLDYLVKCADVVLLALGKTLEALDLQAYCKNEEESEEESEEEGGSEDEVSRKRRADDDSVSVLVSTIASQFASIVVAIKMTGDFLKNPDQVETEGEATEKKKALVELLMSCQVDLPFVNRDNVALHTEAWVDTCKKLRHNLKPLISMIELIREKVLVCLDLGARELEPFWSIVLNTNEEPSEASEGEASEGEASEGEASEGEASDLKSTSDESEETDTDSNDGSDIGSELGSEDALLSNDEISSDEVIGADEDEKLLSILSMTEEEEKMIVAKRRRLEELKKLQRVEFTEEELAEMFAARLRAAKTIEAVLKKTDQQLKKGAEKFNFVATLELFQAVVLPTIGLFAEIINHIGTHPTWENRLKELLTASIHLAKKILDCIVSQVQLEKPAKKAAKKKMDGANKDKEEDPLQVKAEKVAFVLYAIAAEQLVIFFRERSRLPGDTYWAQFVAVLQIVGAFCDWSWTARVKLADAAHYLLSLSGQKDGSYEDPEFRIWRTTLLKCVCVHPPKFACRHCVGKKDSGACLHAKSATEALCVKILAEGTLSHRTSPLNCLKALKALQIQLPPIFYAHCLKTCAKKREVCKAIAHLIK</sequence>
<dbReference type="VEuPathDB" id="CryptoDB:GNI_142960"/>
<reference evidence="2" key="1">
    <citation type="submission" date="2013-12" db="EMBL/GenBank/DDBJ databases">
        <authorList>
            <person name="Omoto C.K."/>
            <person name="Sibley D."/>
            <person name="Venepally P."/>
            <person name="Hadjithomas M."/>
            <person name="Karamycheva S."/>
            <person name="Brunk B."/>
            <person name="Roos D."/>
            <person name="Caler E."/>
            <person name="Lorenzi H."/>
        </authorList>
    </citation>
    <scope>NUCLEOTIDE SEQUENCE</scope>
</reference>
<feature type="compositionally biased region" description="Acidic residues" evidence="1">
    <location>
        <begin position="263"/>
        <end position="274"/>
    </location>
</feature>
<proteinExistence type="predicted"/>
<gene>
    <name evidence="2" type="ORF">GNI_142960</name>
</gene>
<keyword evidence="3" id="KW-1185">Reference proteome</keyword>
<comment type="caution">
    <text evidence="2">The sequence shown here is derived from an EMBL/GenBank/DDBJ whole genome shotgun (WGS) entry which is preliminary data.</text>
</comment>
<dbReference type="EMBL" id="AFNH02001057">
    <property type="protein sequence ID" value="EZG44855.1"/>
    <property type="molecule type" value="Genomic_DNA"/>
</dbReference>
<accession>A0A023B034</accession>
<feature type="region of interest" description="Disordered" evidence="1">
    <location>
        <begin position="229"/>
        <end position="287"/>
    </location>
</feature>
<dbReference type="GeneID" id="22915065"/>
<feature type="compositionally biased region" description="Acidic residues" evidence="1">
    <location>
        <begin position="85"/>
        <end position="99"/>
    </location>
</feature>
<dbReference type="Proteomes" id="UP000019763">
    <property type="component" value="Unassembled WGS sequence"/>
</dbReference>
<protein>
    <submittedName>
        <fullName evidence="2">Uncharacterized protein</fullName>
    </submittedName>
</protein>